<evidence type="ECO:0000256" key="1">
    <source>
        <dbReference type="SAM" id="SignalP"/>
    </source>
</evidence>
<proteinExistence type="predicted"/>
<sequence length="72" mass="8535">MTIWLRIISLSAFSLTVFALQCHYCVHSYKKISDESSIDCLKLERNDTYNQRECTLKETACKKRIWHYCANL</sequence>
<accession>A0ABR3KDX4</accession>
<organism evidence="2 3">
    <name type="scientific">Trichinella spiralis</name>
    <name type="common">Trichina worm</name>
    <dbReference type="NCBI Taxonomy" id="6334"/>
    <lineage>
        <taxon>Eukaryota</taxon>
        <taxon>Metazoa</taxon>
        <taxon>Ecdysozoa</taxon>
        <taxon>Nematoda</taxon>
        <taxon>Enoplea</taxon>
        <taxon>Dorylaimia</taxon>
        <taxon>Trichinellida</taxon>
        <taxon>Trichinellidae</taxon>
        <taxon>Trichinella</taxon>
    </lineage>
</organism>
<feature type="chain" id="PRO_5047443833" evidence="1">
    <location>
        <begin position="20"/>
        <end position="72"/>
    </location>
</feature>
<dbReference type="EMBL" id="JBEUSY010000432">
    <property type="protein sequence ID" value="KAL1233645.1"/>
    <property type="molecule type" value="Genomic_DNA"/>
</dbReference>
<feature type="signal peptide" evidence="1">
    <location>
        <begin position="1"/>
        <end position="19"/>
    </location>
</feature>
<reference evidence="2 3" key="1">
    <citation type="submission" date="2024-07" db="EMBL/GenBank/DDBJ databases">
        <title>Enhanced genomic and transcriptomic resources for Trichinella pseudospiralis and T. spiralis underpin the discovery of pronounced molecular differences between stages and species.</title>
        <authorList>
            <person name="Pasi K.K."/>
            <person name="La Rosa G."/>
            <person name="Gomez-Morales M.A."/>
            <person name="Tosini F."/>
            <person name="Sumanam S."/>
            <person name="Young N.D."/>
            <person name="Chang B.C."/>
            <person name="Robin G.B."/>
        </authorList>
    </citation>
    <scope>NUCLEOTIDE SEQUENCE [LARGE SCALE GENOMIC DNA]</scope>
    <source>
        <strain evidence="2">ISS534</strain>
    </source>
</reference>
<name>A0ABR3KDX4_TRISP</name>
<protein>
    <submittedName>
        <fullName evidence="2">Interleukin-4</fullName>
    </submittedName>
</protein>
<keyword evidence="3" id="KW-1185">Reference proteome</keyword>
<evidence type="ECO:0000313" key="3">
    <source>
        <dbReference type="Proteomes" id="UP001558632"/>
    </source>
</evidence>
<gene>
    <name evidence="2" type="ORF">TSPI_08699</name>
</gene>
<dbReference type="Proteomes" id="UP001558632">
    <property type="component" value="Unassembled WGS sequence"/>
</dbReference>
<comment type="caution">
    <text evidence="2">The sequence shown here is derived from an EMBL/GenBank/DDBJ whole genome shotgun (WGS) entry which is preliminary data.</text>
</comment>
<keyword evidence="1" id="KW-0732">Signal</keyword>
<evidence type="ECO:0000313" key="2">
    <source>
        <dbReference type="EMBL" id="KAL1233645.1"/>
    </source>
</evidence>